<name>A0ABX1BAV5_9ACTN</name>
<dbReference type="InterPro" id="IPR002645">
    <property type="entry name" value="STAS_dom"/>
</dbReference>
<gene>
    <name evidence="3" type="ORF">HCN51_23620</name>
</gene>
<reference evidence="3 4" key="1">
    <citation type="submission" date="2020-03" db="EMBL/GenBank/DDBJ databases">
        <title>WGS of actinomycetes isolated from Thailand.</title>
        <authorList>
            <person name="Thawai C."/>
        </authorList>
    </citation>
    <scope>NUCLEOTIDE SEQUENCE [LARGE SCALE GENOMIC DNA]</scope>
    <source>
        <strain evidence="3 4">FMUSA5-5</strain>
    </source>
</reference>
<proteinExistence type="predicted"/>
<dbReference type="RefSeq" id="WP_168011629.1">
    <property type="nucleotide sequence ID" value="NZ_JAATEP010000016.1"/>
</dbReference>
<dbReference type="Pfam" id="PF13466">
    <property type="entry name" value="STAS_2"/>
    <property type="match status" value="1"/>
</dbReference>
<dbReference type="InterPro" id="IPR036513">
    <property type="entry name" value="STAS_dom_sf"/>
</dbReference>
<evidence type="ECO:0000259" key="2">
    <source>
        <dbReference type="PROSITE" id="PS50801"/>
    </source>
</evidence>
<organism evidence="3 4">
    <name type="scientific">Nonomuraea composti</name>
    <dbReference type="NCBI Taxonomy" id="2720023"/>
    <lineage>
        <taxon>Bacteria</taxon>
        <taxon>Bacillati</taxon>
        <taxon>Actinomycetota</taxon>
        <taxon>Actinomycetes</taxon>
        <taxon>Streptosporangiales</taxon>
        <taxon>Streptosporangiaceae</taxon>
        <taxon>Nonomuraea</taxon>
    </lineage>
</organism>
<comment type="caution">
    <text evidence="3">The sequence shown here is derived from an EMBL/GenBank/DDBJ whole genome shotgun (WGS) entry which is preliminary data.</text>
</comment>
<evidence type="ECO:0000256" key="1">
    <source>
        <dbReference type="SAM" id="MobiDB-lite"/>
    </source>
</evidence>
<dbReference type="Gene3D" id="3.30.750.24">
    <property type="entry name" value="STAS domain"/>
    <property type="match status" value="1"/>
</dbReference>
<evidence type="ECO:0000313" key="3">
    <source>
        <dbReference type="EMBL" id="NJP92421.1"/>
    </source>
</evidence>
<dbReference type="SUPFAM" id="SSF52091">
    <property type="entry name" value="SpoIIaa-like"/>
    <property type="match status" value="1"/>
</dbReference>
<dbReference type="Proteomes" id="UP000696294">
    <property type="component" value="Unassembled WGS sequence"/>
</dbReference>
<accession>A0ABX1BAV5</accession>
<dbReference type="InterPro" id="IPR058548">
    <property type="entry name" value="MlaB-like_STAS"/>
</dbReference>
<keyword evidence="4" id="KW-1185">Reference proteome</keyword>
<evidence type="ECO:0000313" key="4">
    <source>
        <dbReference type="Proteomes" id="UP000696294"/>
    </source>
</evidence>
<protein>
    <submittedName>
        <fullName evidence="3">STAS domain-containing protein</fullName>
    </submittedName>
</protein>
<dbReference type="EMBL" id="JAATEP010000016">
    <property type="protein sequence ID" value="NJP92421.1"/>
    <property type="molecule type" value="Genomic_DNA"/>
</dbReference>
<dbReference type="PROSITE" id="PS50801">
    <property type="entry name" value="STAS"/>
    <property type="match status" value="1"/>
</dbReference>
<feature type="domain" description="STAS" evidence="2">
    <location>
        <begin position="15"/>
        <end position="116"/>
    </location>
</feature>
<feature type="region of interest" description="Disordered" evidence="1">
    <location>
        <begin position="145"/>
        <end position="184"/>
    </location>
</feature>
<dbReference type="CDD" id="cd07043">
    <property type="entry name" value="STAS_anti-anti-sigma_factors"/>
    <property type="match status" value="1"/>
</dbReference>
<feature type="compositionally biased region" description="Low complexity" evidence="1">
    <location>
        <begin position="172"/>
        <end position="184"/>
    </location>
</feature>
<sequence>MPLSLRLVPLGDVTLLLFMAGELDRSNRFVLADALESIPRSPVTYVVVAAGGLGFCDLGGFDQLSLTHRRLRVKGGRLVVADAQPPLRRLIELRAGGDGAAAIALYPSVAAALSATDTDGHPSAASAALAARPRHLPRVRALHPAQHPVQHPVQHSAQHPVQHLGQDPGPPVSASRVAPPRPSAPIAATSPVIAWSQALRKQAADQQQIIAERLGTARGAAIRLRESRRRCQESITALRGTLRDVQATLTTDLR</sequence>